<dbReference type="InterPro" id="IPR000866">
    <property type="entry name" value="AhpC/TSA"/>
</dbReference>
<evidence type="ECO:0000256" key="4">
    <source>
        <dbReference type="ARBA" id="ARBA00023284"/>
    </source>
</evidence>
<evidence type="ECO:0000313" key="8">
    <source>
        <dbReference type="Proteomes" id="UP000824014"/>
    </source>
</evidence>
<dbReference type="SUPFAM" id="SSF52833">
    <property type="entry name" value="Thioredoxin-like"/>
    <property type="match status" value="1"/>
</dbReference>
<dbReference type="SUPFAM" id="SSF117074">
    <property type="entry name" value="Hypothetical protein PA1324"/>
    <property type="match status" value="1"/>
</dbReference>
<dbReference type="PROSITE" id="PS00194">
    <property type="entry name" value="THIOREDOXIN_1"/>
    <property type="match status" value="1"/>
</dbReference>
<dbReference type="InterPro" id="IPR013766">
    <property type="entry name" value="Thioredoxin_domain"/>
</dbReference>
<keyword evidence="2" id="KW-0201">Cytochrome c-type biogenesis</keyword>
<protein>
    <submittedName>
        <fullName evidence="7">AhpC/TSA family protein</fullName>
    </submittedName>
</protein>
<reference evidence="7" key="1">
    <citation type="journal article" date="2021" name="PeerJ">
        <title>Extensive microbial diversity within the chicken gut microbiome revealed by metagenomics and culture.</title>
        <authorList>
            <person name="Gilroy R."/>
            <person name="Ravi A."/>
            <person name="Getino M."/>
            <person name="Pursley I."/>
            <person name="Horton D.L."/>
            <person name="Alikhan N.F."/>
            <person name="Baker D."/>
            <person name="Gharbi K."/>
            <person name="Hall N."/>
            <person name="Watson M."/>
            <person name="Adriaenssens E.M."/>
            <person name="Foster-Nyarko E."/>
            <person name="Jarju S."/>
            <person name="Secka A."/>
            <person name="Antonio M."/>
            <person name="Oren A."/>
            <person name="Chaudhuri R.R."/>
            <person name="La Ragione R."/>
            <person name="Hildebrand F."/>
            <person name="Pallen M.J."/>
        </authorList>
    </citation>
    <scope>NUCLEOTIDE SEQUENCE</scope>
    <source>
        <strain evidence="7">ChiHjej11B10-19426</strain>
    </source>
</reference>
<dbReference type="PANTHER" id="PTHR42852">
    <property type="entry name" value="THIOL:DISULFIDE INTERCHANGE PROTEIN DSBE"/>
    <property type="match status" value="1"/>
</dbReference>
<dbReference type="EMBL" id="DXCC01000025">
    <property type="protein sequence ID" value="HIZ15637.1"/>
    <property type="molecule type" value="Genomic_DNA"/>
</dbReference>
<keyword evidence="5" id="KW-0732">Signal</keyword>
<name>A0A9D2DEN8_9BACT</name>
<reference evidence="7" key="2">
    <citation type="submission" date="2021-04" db="EMBL/GenBank/DDBJ databases">
        <authorList>
            <person name="Gilroy R."/>
        </authorList>
    </citation>
    <scope>NUCLEOTIDE SEQUENCE</scope>
    <source>
        <strain evidence="7">ChiHjej11B10-19426</strain>
    </source>
</reference>
<dbReference type="PROSITE" id="PS51352">
    <property type="entry name" value="THIOREDOXIN_2"/>
    <property type="match status" value="1"/>
</dbReference>
<evidence type="ECO:0000259" key="6">
    <source>
        <dbReference type="PROSITE" id="PS51352"/>
    </source>
</evidence>
<evidence type="ECO:0000256" key="5">
    <source>
        <dbReference type="SAM" id="SignalP"/>
    </source>
</evidence>
<dbReference type="InterPro" id="IPR013783">
    <property type="entry name" value="Ig-like_fold"/>
</dbReference>
<feature type="domain" description="Thioredoxin" evidence="6">
    <location>
        <begin position="204"/>
        <end position="345"/>
    </location>
</feature>
<dbReference type="Pfam" id="PF00578">
    <property type="entry name" value="AhpC-TSA"/>
    <property type="match status" value="1"/>
</dbReference>
<dbReference type="AlphaFoldDB" id="A0A9D2DEN8"/>
<dbReference type="PANTHER" id="PTHR42852:SF6">
    <property type="entry name" value="THIOL:DISULFIDE INTERCHANGE PROTEIN DSBE"/>
    <property type="match status" value="1"/>
</dbReference>
<evidence type="ECO:0000256" key="2">
    <source>
        <dbReference type="ARBA" id="ARBA00022748"/>
    </source>
</evidence>
<dbReference type="GO" id="GO:0030313">
    <property type="term" value="C:cell envelope"/>
    <property type="evidence" value="ECO:0007669"/>
    <property type="project" value="UniProtKB-SubCell"/>
</dbReference>
<dbReference type="InterPro" id="IPR017937">
    <property type="entry name" value="Thioredoxin_CS"/>
</dbReference>
<dbReference type="InterPro" id="IPR025380">
    <property type="entry name" value="DUF4369"/>
</dbReference>
<comment type="subcellular location">
    <subcellularLocation>
        <location evidence="1">Cell envelope</location>
    </subcellularLocation>
</comment>
<organism evidence="7 8">
    <name type="scientific">Candidatus Tidjanibacter faecipullorum</name>
    <dbReference type="NCBI Taxonomy" id="2838766"/>
    <lineage>
        <taxon>Bacteria</taxon>
        <taxon>Pseudomonadati</taxon>
        <taxon>Bacteroidota</taxon>
        <taxon>Bacteroidia</taxon>
        <taxon>Bacteroidales</taxon>
        <taxon>Rikenellaceae</taxon>
        <taxon>Tidjanibacter</taxon>
    </lineage>
</organism>
<proteinExistence type="predicted"/>
<dbReference type="CDD" id="cd02966">
    <property type="entry name" value="TlpA_like_family"/>
    <property type="match status" value="1"/>
</dbReference>
<sequence>MKKFLLIAAMMALLMCSCGKKNAYTITGEVAGLDNSEITLLDEKGETIASTTSDADGKFTFEGVAEEPSLAILGVHSLPVAIIFIEPGDIEVAGDINTEITVTGTKANDHSTAFAARSMAILERYTTATSEEEMEAISEENTRLYLETIDENLDNYFGLFLLTNMTDEMTGQELLDKLDAFTPEIKKTSLADEIRDFAEAMTKTEAGQTYMDITLSDPEGNPVALSSLVGEGKYVLLDFWASWCGPCMQEVPYLVDTYATYHDKGLEIYGVSLDQNADDWKEALSENKMTWTNVMADGDAGKEAQENYAIQSIPSNFLIGPDGKIVARNLRGDDLKAKISELLDK</sequence>
<dbReference type="InterPro" id="IPR050553">
    <property type="entry name" value="Thioredoxin_ResA/DsbE_sf"/>
</dbReference>
<evidence type="ECO:0000256" key="3">
    <source>
        <dbReference type="ARBA" id="ARBA00023157"/>
    </source>
</evidence>
<dbReference type="PROSITE" id="PS51257">
    <property type="entry name" value="PROKAR_LIPOPROTEIN"/>
    <property type="match status" value="1"/>
</dbReference>
<dbReference type="Gene3D" id="2.60.40.10">
    <property type="entry name" value="Immunoglobulins"/>
    <property type="match status" value="1"/>
</dbReference>
<feature type="chain" id="PRO_5039116515" evidence="5">
    <location>
        <begin position="24"/>
        <end position="345"/>
    </location>
</feature>
<keyword evidence="3" id="KW-1015">Disulfide bond</keyword>
<feature type="signal peptide" evidence="5">
    <location>
        <begin position="1"/>
        <end position="23"/>
    </location>
</feature>
<dbReference type="Gene3D" id="3.40.30.10">
    <property type="entry name" value="Glutaredoxin"/>
    <property type="match status" value="1"/>
</dbReference>
<dbReference type="GO" id="GO:0017004">
    <property type="term" value="P:cytochrome complex assembly"/>
    <property type="evidence" value="ECO:0007669"/>
    <property type="project" value="UniProtKB-KW"/>
</dbReference>
<dbReference type="Proteomes" id="UP000824014">
    <property type="component" value="Unassembled WGS sequence"/>
</dbReference>
<accession>A0A9D2DEN8</accession>
<dbReference type="Pfam" id="PF14289">
    <property type="entry name" value="DUF4369"/>
    <property type="match status" value="1"/>
</dbReference>
<evidence type="ECO:0000313" key="7">
    <source>
        <dbReference type="EMBL" id="HIZ15637.1"/>
    </source>
</evidence>
<comment type="caution">
    <text evidence="7">The sequence shown here is derived from an EMBL/GenBank/DDBJ whole genome shotgun (WGS) entry which is preliminary data.</text>
</comment>
<evidence type="ECO:0000256" key="1">
    <source>
        <dbReference type="ARBA" id="ARBA00004196"/>
    </source>
</evidence>
<gene>
    <name evidence="7" type="ORF">H9816_06985</name>
</gene>
<dbReference type="InterPro" id="IPR036249">
    <property type="entry name" value="Thioredoxin-like_sf"/>
</dbReference>
<keyword evidence="4" id="KW-0676">Redox-active center</keyword>